<dbReference type="Pfam" id="PF02089">
    <property type="entry name" value="Palm_thioest"/>
    <property type="match status" value="1"/>
</dbReference>
<dbReference type="InterPro" id="IPR029058">
    <property type="entry name" value="AB_hydrolase_fold"/>
</dbReference>
<keyword evidence="2" id="KW-0378">Hydrolase</keyword>
<dbReference type="PANTHER" id="PTHR37946">
    <property type="entry name" value="SLL1969 PROTEIN"/>
    <property type="match status" value="1"/>
</dbReference>
<feature type="transmembrane region" description="Helical" evidence="1">
    <location>
        <begin position="24"/>
        <end position="45"/>
    </location>
</feature>
<dbReference type="RefSeq" id="WP_377300692.1">
    <property type="nucleotide sequence ID" value="NZ_CP180191.1"/>
</dbReference>
<keyword evidence="3" id="KW-1185">Reference proteome</keyword>
<reference evidence="3" key="1">
    <citation type="journal article" date="2019" name="Int. J. Syst. Evol. Microbiol.">
        <title>The Global Catalogue of Microorganisms (GCM) 10K type strain sequencing project: providing services to taxonomists for standard genome sequencing and annotation.</title>
        <authorList>
            <consortium name="The Broad Institute Genomics Platform"/>
            <consortium name="The Broad Institute Genome Sequencing Center for Infectious Disease"/>
            <person name="Wu L."/>
            <person name="Ma J."/>
        </authorList>
    </citation>
    <scope>NUCLEOTIDE SEQUENCE [LARGE SCALE GENOMIC DNA]</scope>
    <source>
        <strain evidence="3">KCTC 52168</strain>
    </source>
</reference>
<dbReference type="PANTHER" id="PTHR37946:SF1">
    <property type="entry name" value="SLL1969 PROTEIN"/>
    <property type="match status" value="1"/>
</dbReference>
<sequence length="319" mass="34582">MSEAAPPQPEAHAVQRPRGWAPGAWLRATMLAYISCAALLAAWRWDGSSALLAWALILAAWFPIHLCINAGGLLLARSSERLAFAAWWRCVLGEWRSSVRIFLLDQPWLTWRSQPQPLAPQAGTAPVLLLHGYFCNEALWFHLQKRLAAQGIVSRAVSLSPAMASIDDLVPQVAEAVDTLRAETGAAQVAILAHSMGGLVARAYLRIHGPAAVAQLITIGSPHQGTKHARLGLGRNARQMELNNPWLTALAAHEATHPLPPTTVILSRHDNVVAPQDDQTLPGAETLRFSRLGHLALLDDARVQATVLLLLSPAETLQK</sequence>
<accession>A0ABV7H1F8</accession>
<keyword evidence="1" id="KW-1133">Transmembrane helix</keyword>
<protein>
    <submittedName>
        <fullName evidence="2">Lipase family alpha/beta hydrolase</fullName>
    </submittedName>
</protein>
<name>A0ABV7H1F8_9BURK</name>
<feature type="transmembrane region" description="Helical" evidence="1">
    <location>
        <begin position="51"/>
        <end position="76"/>
    </location>
</feature>
<comment type="caution">
    <text evidence="2">The sequence shown here is derived from an EMBL/GenBank/DDBJ whole genome shotgun (WGS) entry which is preliminary data.</text>
</comment>
<organism evidence="2 3">
    <name type="scientific">Piscinibacterium candidicorallinum</name>
    <dbReference type="NCBI Taxonomy" id="1793872"/>
    <lineage>
        <taxon>Bacteria</taxon>
        <taxon>Pseudomonadati</taxon>
        <taxon>Pseudomonadota</taxon>
        <taxon>Betaproteobacteria</taxon>
        <taxon>Burkholderiales</taxon>
        <taxon>Piscinibacterium</taxon>
    </lineage>
</organism>
<gene>
    <name evidence="2" type="ORF">ACFOEN_02050</name>
</gene>
<dbReference type="Proteomes" id="UP001595556">
    <property type="component" value="Unassembled WGS sequence"/>
</dbReference>
<proteinExistence type="predicted"/>
<evidence type="ECO:0000313" key="2">
    <source>
        <dbReference type="EMBL" id="MFC3146421.1"/>
    </source>
</evidence>
<keyword evidence="1" id="KW-0812">Transmembrane</keyword>
<dbReference type="GO" id="GO:0016787">
    <property type="term" value="F:hydrolase activity"/>
    <property type="evidence" value="ECO:0007669"/>
    <property type="project" value="UniProtKB-KW"/>
</dbReference>
<evidence type="ECO:0000256" key="1">
    <source>
        <dbReference type="SAM" id="Phobius"/>
    </source>
</evidence>
<dbReference type="SUPFAM" id="SSF53474">
    <property type="entry name" value="alpha/beta-Hydrolases"/>
    <property type="match status" value="1"/>
</dbReference>
<keyword evidence="1" id="KW-0472">Membrane</keyword>
<evidence type="ECO:0000313" key="3">
    <source>
        <dbReference type="Proteomes" id="UP001595556"/>
    </source>
</evidence>
<dbReference type="EMBL" id="JBHRTI010000003">
    <property type="protein sequence ID" value="MFC3146421.1"/>
    <property type="molecule type" value="Genomic_DNA"/>
</dbReference>
<dbReference type="Gene3D" id="3.40.50.1820">
    <property type="entry name" value="alpha/beta hydrolase"/>
    <property type="match status" value="1"/>
</dbReference>